<dbReference type="GO" id="GO:0000723">
    <property type="term" value="P:telomere maintenance"/>
    <property type="evidence" value="ECO:0007669"/>
    <property type="project" value="InterPro"/>
</dbReference>
<dbReference type="GO" id="GO:0006281">
    <property type="term" value="P:DNA repair"/>
    <property type="evidence" value="ECO:0007669"/>
    <property type="project" value="UniProtKB-KW"/>
</dbReference>
<dbReference type="PANTHER" id="PTHR10492:SF94">
    <property type="entry name" value="ATP-DEPENDENT DNA HELICASE"/>
    <property type="match status" value="1"/>
</dbReference>
<dbReference type="InterPro" id="IPR010285">
    <property type="entry name" value="DNA_helicase_pif1-like_DEAD"/>
</dbReference>
<keyword evidence="1 5" id="KW-0347">Helicase</keyword>
<evidence type="ECO:0000259" key="4">
    <source>
        <dbReference type="Pfam" id="PF21530"/>
    </source>
</evidence>
<dbReference type="Pfam" id="PF05970">
    <property type="entry name" value="PIF1"/>
    <property type="match status" value="1"/>
</dbReference>
<reference evidence="5 6" key="1">
    <citation type="submission" date="2013-09" db="EMBL/GenBank/DDBJ databases">
        <title>Corchorus capsularis genome sequencing.</title>
        <authorList>
            <person name="Alam M."/>
            <person name="Haque M.S."/>
            <person name="Islam M.S."/>
            <person name="Emdad E.M."/>
            <person name="Islam M.M."/>
            <person name="Ahmed B."/>
            <person name="Halim A."/>
            <person name="Hossen Q.M.M."/>
            <person name="Hossain M.Z."/>
            <person name="Ahmed R."/>
            <person name="Khan M.M."/>
            <person name="Islam R."/>
            <person name="Rashid M.M."/>
            <person name="Khan S.A."/>
            <person name="Rahman M.S."/>
            <person name="Alam M."/>
        </authorList>
    </citation>
    <scope>NUCLEOTIDE SEQUENCE [LARGE SCALE GENOMIC DNA]</scope>
    <source>
        <strain evidence="6">cv. CVL-1</strain>
        <tissue evidence="5">Whole seedling</tissue>
    </source>
</reference>
<dbReference type="Pfam" id="PF14214">
    <property type="entry name" value="Helitron_like_N"/>
    <property type="match status" value="1"/>
</dbReference>
<keyword evidence="6" id="KW-1185">Reference proteome</keyword>
<dbReference type="EC" id="5.6.2.3" evidence="1"/>
<dbReference type="Proteomes" id="UP000188268">
    <property type="component" value="Unassembled WGS sequence"/>
</dbReference>
<dbReference type="GO" id="GO:0043139">
    <property type="term" value="F:5'-3' DNA helicase activity"/>
    <property type="evidence" value="ECO:0007669"/>
    <property type="project" value="UniProtKB-EC"/>
</dbReference>
<dbReference type="InterPro" id="IPR025476">
    <property type="entry name" value="Helitron_helicase-like"/>
</dbReference>
<keyword evidence="1" id="KW-0234">DNA repair</keyword>
<evidence type="ECO:0000313" key="5">
    <source>
        <dbReference type="EMBL" id="OMO88890.1"/>
    </source>
</evidence>
<keyword evidence="1" id="KW-0378">Hydrolase</keyword>
<comment type="catalytic activity">
    <reaction evidence="1">
        <text>ATP + H2O = ADP + phosphate + H(+)</text>
        <dbReference type="Rhea" id="RHEA:13065"/>
        <dbReference type="ChEBI" id="CHEBI:15377"/>
        <dbReference type="ChEBI" id="CHEBI:15378"/>
        <dbReference type="ChEBI" id="CHEBI:30616"/>
        <dbReference type="ChEBI" id="CHEBI:43474"/>
        <dbReference type="ChEBI" id="CHEBI:456216"/>
        <dbReference type="EC" id="5.6.2.3"/>
    </reaction>
</comment>
<dbReference type="InterPro" id="IPR027417">
    <property type="entry name" value="P-loop_NTPase"/>
</dbReference>
<dbReference type="FunFam" id="3.40.50.300:FF:002884">
    <property type="entry name" value="ATP-dependent DNA helicase"/>
    <property type="match status" value="1"/>
</dbReference>
<evidence type="ECO:0000313" key="6">
    <source>
        <dbReference type="Proteomes" id="UP000188268"/>
    </source>
</evidence>
<dbReference type="OrthoDB" id="1929541at2759"/>
<protein>
    <recommendedName>
        <fullName evidence="1">ATP-dependent DNA helicase</fullName>
        <ecNumber evidence="1">5.6.2.3</ecNumber>
    </recommendedName>
</protein>
<evidence type="ECO:0000259" key="2">
    <source>
        <dbReference type="Pfam" id="PF05970"/>
    </source>
</evidence>
<keyword evidence="1" id="KW-0547">Nucleotide-binding</keyword>
<dbReference type="Gramene" id="OMO88890">
    <property type="protein sequence ID" value="OMO88890"/>
    <property type="gene ID" value="CCACVL1_08134"/>
</dbReference>
<dbReference type="PANTHER" id="PTHR10492">
    <property type="match status" value="1"/>
</dbReference>
<proteinExistence type="inferred from homology"/>
<evidence type="ECO:0000256" key="1">
    <source>
        <dbReference type="RuleBase" id="RU363044"/>
    </source>
</evidence>
<dbReference type="AlphaFoldDB" id="A0A1R3J270"/>
<dbReference type="GO" id="GO:0016887">
    <property type="term" value="F:ATP hydrolysis activity"/>
    <property type="evidence" value="ECO:0007669"/>
    <property type="project" value="RHEA"/>
</dbReference>
<keyword evidence="1" id="KW-0227">DNA damage</keyword>
<evidence type="ECO:0000259" key="3">
    <source>
        <dbReference type="Pfam" id="PF14214"/>
    </source>
</evidence>
<organism evidence="5 6">
    <name type="scientific">Corchorus capsularis</name>
    <name type="common">Jute</name>
    <dbReference type="NCBI Taxonomy" id="210143"/>
    <lineage>
        <taxon>Eukaryota</taxon>
        <taxon>Viridiplantae</taxon>
        <taxon>Streptophyta</taxon>
        <taxon>Embryophyta</taxon>
        <taxon>Tracheophyta</taxon>
        <taxon>Spermatophyta</taxon>
        <taxon>Magnoliopsida</taxon>
        <taxon>eudicotyledons</taxon>
        <taxon>Gunneridae</taxon>
        <taxon>Pentapetalae</taxon>
        <taxon>rosids</taxon>
        <taxon>malvids</taxon>
        <taxon>Malvales</taxon>
        <taxon>Malvaceae</taxon>
        <taxon>Grewioideae</taxon>
        <taxon>Apeibeae</taxon>
        <taxon>Corchorus</taxon>
    </lineage>
</organism>
<gene>
    <name evidence="5" type="ORF">CCACVL1_08134</name>
</gene>
<accession>A0A1R3J270</accession>
<keyword evidence="1" id="KW-0233">DNA recombination</keyword>
<comment type="similarity">
    <text evidence="1">Belongs to the helicase family.</text>
</comment>
<dbReference type="GO" id="GO:0005524">
    <property type="term" value="F:ATP binding"/>
    <property type="evidence" value="ECO:0007669"/>
    <property type="project" value="UniProtKB-KW"/>
</dbReference>
<dbReference type="EMBL" id="AWWV01008873">
    <property type="protein sequence ID" value="OMO88890.1"/>
    <property type="molecule type" value="Genomic_DNA"/>
</dbReference>
<feature type="domain" description="DNA helicase Pif1-like 2B" evidence="4">
    <location>
        <begin position="1070"/>
        <end position="1113"/>
    </location>
</feature>
<dbReference type="Gene3D" id="3.40.50.300">
    <property type="entry name" value="P-loop containing nucleotide triphosphate hydrolases"/>
    <property type="match status" value="1"/>
</dbReference>
<feature type="domain" description="Helitron helicase-like" evidence="3">
    <location>
        <begin position="333"/>
        <end position="497"/>
    </location>
</feature>
<dbReference type="SUPFAM" id="SSF52540">
    <property type="entry name" value="P-loop containing nucleoside triphosphate hydrolases"/>
    <property type="match status" value="1"/>
</dbReference>
<dbReference type="Pfam" id="PF21530">
    <property type="entry name" value="Pif1_2B_dom"/>
    <property type="match status" value="1"/>
</dbReference>
<name>A0A1R3J270_COCAP</name>
<feature type="domain" description="DNA helicase Pif1-like DEAD-box helicase" evidence="2">
    <location>
        <begin position="890"/>
        <end position="977"/>
    </location>
</feature>
<sequence length="1237" mass="141747">MTSSQQEVYLARRRAAYHAKKNSNSVHNVAQSLQGRLNRIGDGSQRRSGPIRVTDMRRLARSRDQISTDYDANFHGASTSTANATQGQQIQLQNQSTTIAGLYNNIRQIERSRHLDINATVPNFVQRTMLYEWKNNFAPSTRTYRNARFVFGSNSGGKTFQTTHSIIQSQLCFYLYGSASRSIFARPRFLQMYVYDTEHETEYRLLENETLDRNLVEKIKNILDKYNPFVKMFRSLSRREDHHSCRLIIKDQPSNQPQYNSPTASQVAAIIDGGQDLADLNGREIMVETISGRLLNVNDTVGYYDPLQYPLLFPCGTYGWDINSHDEYGNKLQCRTFNATIRGDNFVKIEASRLRWYVNHQEEIRADCYQGLADSFIAGENSTSNVGRRTILPSSFVGSPRDMYQRYQDAMALVQKLGKPDYFITMTCNPSWPEIQQELLPGQSPQDRPDLLTRIFHSKFEEFKVDIVTKGVLGRVVAYVYVIEFQKRGLPHAHMLVVVDEDSKPNTPDEYDRVVRAEIPNAEEEPQLFRAVTKHMIHGPCGSLNQHAQCMKDEEMLELYRLANVAIHIWTTVGLFHIILRSSSNYDCHINLETCSSVKCVKYLYKYVYKGPDRVAMDLRSASEHDEVQQFIDARWVCAPEALWRIFKFVLNRMYPSVERLQIHLPNMHQVRFNQNSTIADVLEDERNSKTIAYRIFHMNRVDPLASNICTVNFLNTTGGFHPRENRQRRKSSQKVIGRAAKRRGLLENDDSIRQCLLEVATFRMPSALRRLFVTLLVYCQASGERRLWEEFYPYMVEDYPSSSNNRSVHLKNRLLQDLNSLFIYHGKRLTNYDLPRISGNISYRNDMPKIIEDELSVHTPPEDLVAVQKLNTDQQHAYDKIISVVNQGKAHSRFKLPLTPEASSVCFIDKQSDLAELIKRAAVIIWDEASMAHRRAFEALDRSLKDIMGNDTPFGGKAIVFGGDFRQTLPVGDGKEPVINNDMIQVPPLMAMPWEGDQSVDHLIESVFPNLNSHSHDWDYMVQRAILTLRNDEVDRLNEKIIKKFDGMEQIYYSIDSVEDDPHNLYQQEFLNGLSSNGLPPHVLTLKVGAPIMLLRNTDPKVGLSKGTRLICRGFLENVIDAQVMTGHFAGTRVFLHRIPMQPTINANLPFTMTRKQFPIRLSFALTINKSQGQTIPNVGIYLPNHVFSHGQLYVALSRGTSQSTTKVLVKKTSQNEGNAIYTRNVVYQDVLINAT</sequence>
<dbReference type="CDD" id="cd18809">
    <property type="entry name" value="SF1_C_RecD"/>
    <property type="match status" value="1"/>
</dbReference>
<comment type="caution">
    <text evidence="5">The sequence shown here is derived from an EMBL/GenBank/DDBJ whole genome shotgun (WGS) entry which is preliminary data.</text>
</comment>
<dbReference type="STRING" id="210143.A0A1R3J270"/>
<comment type="cofactor">
    <cofactor evidence="1">
        <name>Mg(2+)</name>
        <dbReference type="ChEBI" id="CHEBI:18420"/>
    </cofactor>
</comment>
<dbReference type="OMA" id="PNIDESH"/>
<dbReference type="InterPro" id="IPR049163">
    <property type="entry name" value="Pif1-like_2B_dom"/>
</dbReference>
<dbReference type="GO" id="GO:0006310">
    <property type="term" value="P:DNA recombination"/>
    <property type="evidence" value="ECO:0007669"/>
    <property type="project" value="UniProtKB-KW"/>
</dbReference>
<keyword evidence="1" id="KW-0067">ATP-binding</keyword>